<protein>
    <submittedName>
        <fullName evidence="1">Uncharacterized protein</fullName>
    </submittedName>
</protein>
<accession>A0A1H9X675</accession>
<dbReference type="RefSeq" id="WP_092784680.1">
    <property type="nucleotide sequence ID" value="NZ_FOGI01000013.1"/>
</dbReference>
<sequence length="172" mass="19501">MSITVRAQLMDPDDERLLTTYIRYPDTRESAARKWDVARVRHEILAAVLSVYAWREAFPRLDIEIGLSPTFWIMSLDMSQQRALVTGQFKGHPALGHREGTAFYNAHRDEFDAGMAGCRVLDPSVRLPQPDDVTTQSIKEALTALGLDHSGISEEGFAAIGQYIRRPEHRYE</sequence>
<name>A0A1H9X675_9PSEU</name>
<proteinExistence type="predicted"/>
<gene>
    <name evidence="1" type="ORF">SAMN04487818_11334</name>
</gene>
<dbReference type="AlphaFoldDB" id="A0A1H9X675"/>
<organism evidence="1 2">
    <name type="scientific">Actinokineospora terrae</name>
    <dbReference type="NCBI Taxonomy" id="155974"/>
    <lineage>
        <taxon>Bacteria</taxon>
        <taxon>Bacillati</taxon>
        <taxon>Actinomycetota</taxon>
        <taxon>Actinomycetes</taxon>
        <taxon>Pseudonocardiales</taxon>
        <taxon>Pseudonocardiaceae</taxon>
        <taxon>Actinokineospora</taxon>
    </lineage>
</organism>
<keyword evidence="2" id="KW-1185">Reference proteome</keyword>
<evidence type="ECO:0000313" key="1">
    <source>
        <dbReference type="EMBL" id="SES41686.1"/>
    </source>
</evidence>
<dbReference type="EMBL" id="FOGI01000013">
    <property type="protein sequence ID" value="SES41686.1"/>
    <property type="molecule type" value="Genomic_DNA"/>
</dbReference>
<dbReference type="STRING" id="155974.SAMN04487818_11334"/>
<reference evidence="2" key="1">
    <citation type="submission" date="2016-10" db="EMBL/GenBank/DDBJ databases">
        <authorList>
            <person name="Varghese N."/>
            <person name="Submissions S."/>
        </authorList>
    </citation>
    <scope>NUCLEOTIDE SEQUENCE [LARGE SCALE GENOMIC DNA]</scope>
    <source>
        <strain evidence="2">DSM 44260</strain>
    </source>
</reference>
<evidence type="ECO:0000313" key="2">
    <source>
        <dbReference type="Proteomes" id="UP000199051"/>
    </source>
</evidence>
<dbReference type="Proteomes" id="UP000199051">
    <property type="component" value="Unassembled WGS sequence"/>
</dbReference>